<dbReference type="STRING" id="303698.A0A1V6T0V3"/>
<accession>A0A1V6T0V3</accession>
<proteinExistence type="predicted"/>
<evidence type="ECO:0000313" key="1">
    <source>
        <dbReference type="EMBL" id="OQE19599.1"/>
    </source>
</evidence>
<comment type="caution">
    <text evidence="1">The sequence shown here is derived from an EMBL/GenBank/DDBJ whole genome shotgun (WGS) entry which is preliminary data.</text>
</comment>
<dbReference type="Proteomes" id="UP000191285">
    <property type="component" value="Unassembled WGS sequence"/>
</dbReference>
<evidence type="ECO:0000313" key="2">
    <source>
        <dbReference type="Proteomes" id="UP000191285"/>
    </source>
</evidence>
<reference evidence="2" key="1">
    <citation type="journal article" date="2017" name="Nat. Microbiol.">
        <title>Global analysis of biosynthetic gene clusters reveals vast potential of secondary metabolite production in Penicillium species.</title>
        <authorList>
            <person name="Nielsen J.C."/>
            <person name="Grijseels S."/>
            <person name="Prigent S."/>
            <person name="Ji B."/>
            <person name="Dainat J."/>
            <person name="Nielsen K.F."/>
            <person name="Frisvad J.C."/>
            <person name="Workman M."/>
            <person name="Nielsen J."/>
        </authorList>
    </citation>
    <scope>NUCLEOTIDE SEQUENCE [LARGE SCALE GENOMIC DNA]</scope>
    <source>
        <strain evidence="2">IBT 24891</strain>
    </source>
</reference>
<protein>
    <recommendedName>
        <fullName evidence="3">Arrestin-like N-terminal domain-containing protein</fullName>
    </recommendedName>
</protein>
<name>A0A1V6T0V3_9EURO</name>
<organism evidence="1 2">
    <name type="scientific">Penicillium steckii</name>
    <dbReference type="NCBI Taxonomy" id="303698"/>
    <lineage>
        <taxon>Eukaryota</taxon>
        <taxon>Fungi</taxon>
        <taxon>Dikarya</taxon>
        <taxon>Ascomycota</taxon>
        <taxon>Pezizomycotina</taxon>
        <taxon>Eurotiomycetes</taxon>
        <taxon>Eurotiomycetidae</taxon>
        <taxon>Eurotiales</taxon>
        <taxon>Aspergillaceae</taxon>
        <taxon>Penicillium</taxon>
    </lineage>
</organism>
<evidence type="ECO:0008006" key="3">
    <source>
        <dbReference type="Google" id="ProtNLM"/>
    </source>
</evidence>
<dbReference type="EMBL" id="MLKD01000015">
    <property type="protein sequence ID" value="OQE19599.1"/>
    <property type="molecule type" value="Genomic_DNA"/>
</dbReference>
<gene>
    <name evidence="1" type="ORF">PENSTE_c015G08459</name>
</gene>
<keyword evidence="2" id="KW-1185">Reference proteome</keyword>
<dbReference type="OrthoDB" id="3922101at2759"/>
<dbReference type="AlphaFoldDB" id="A0A1V6T0V3"/>
<sequence length="427" mass="47837">MEKSQLGLEFPSTHELYSNVKGDNLSQPIPASIVIHSGTRSLGLDQTREIRIYLIQKLSNRTRDSVGESEHILNRVYNQFLSKPQPRESYATRSCSIIEELSLRVPALPRDTQASDTQKIPFYMPILANIPGTTTTGVAKISYFIVAYMDNGDNSSTGVSKEIVFRHRTLLEQNSTQYTRLYPNSSVISKIFLSQNNIGATGFAFSIAAKIFLRCPATPTKRSSEFKCVAIRGFKWRIEEVAQVLQSHTGQDDLSGYDTVEEESSVRELANGFQKGYWSTQHNPLLQVASPQAVQQKDSSVDVVFEIKIPSSVTPAPKVDISSNDFELLSPESLPPSLQELLAFPPRHKISLTTEHRLKIDVLISEDTFDASTQKLVDRKPMRTALNATFPMSIIDRAEAHIDEMIFTGNLPCYQEIPDSPPKYETF</sequence>